<comment type="similarity">
    <text evidence="1">Belongs to the bacterial solute-binding protein 5 family.</text>
</comment>
<feature type="domain" description="Solute-binding protein family 5" evidence="4">
    <location>
        <begin position="74"/>
        <end position="418"/>
    </location>
</feature>
<keyword evidence="6" id="KW-1185">Reference proteome</keyword>
<evidence type="ECO:0000256" key="1">
    <source>
        <dbReference type="ARBA" id="ARBA00005695"/>
    </source>
</evidence>
<dbReference type="PIRSF" id="PIRSF002741">
    <property type="entry name" value="MppA"/>
    <property type="match status" value="1"/>
</dbReference>
<organism evidence="5">
    <name type="scientific">Vecturithrix granuli</name>
    <dbReference type="NCBI Taxonomy" id="1499967"/>
    <lineage>
        <taxon>Bacteria</taxon>
        <taxon>Candidatus Moduliflexota</taxon>
        <taxon>Candidatus Vecturitrichia</taxon>
        <taxon>Candidatus Vecturitrichales</taxon>
        <taxon>Candidatus Vecturitrichaceae</taxon>
        <taxon>Candidatus Vecturithrix</taxon>
    </lineage>
</organism>
<keyword evidence="3" id="KW-0732">Signal</keyword>
<dbReference type="SUPFAM" id="SSF53850">
    <property type="entry name" value="Periplasmic binding protein-like II"/>
    <property type="match status" value="1"/>
</dbReference>
<evidence type="ECO:0000256" key="3">
    <source>
        <dbReference type="ARBA" id="ARBA00022729"/>
    </source>
</evidence>
<dbReference type="CDD" id="cd00995">
    <property type="entry name" value="PBP2_NikA_DppA_OppA_like"/>
    <property type="match status" value="1"/>
</dbReference>
<dbReference type="Pfam" id="PF00496">
    <property type="entry name" value="SBP_bac_5"/>
    <property type="match status" value="1"/>
</dbReference>
<dbReference type="Gene3D" id="3.40.190.10">
    <property type="entry name" value="Periplasmic binding protein-like II"/>
    <property type="match status" value="1"/>
</dbReference>
<dbReference type="AlphaFoldDB" id="A0A081BUA7"/>
<evidence type="ECO:0000259" key="4">
    <source>
        <dbReference type="Pfam" id="PF00496"/>
    </source>
</evidence>
<dbReference type="Gene3D" id="3.10.105.10">
    <property type="entry name" value="Dipeptide-binding Protein, Domain 3"/>
    <property type="match status" value="1"/>
</dbReference>
<dbReference type="GO" id="GO:0015833">
    <property type="term" value="P:peptide transport"/>
    <property type="evidence" value="ECO:0007669"/>
    <property type="project" value="TreeGrafter"/>
</dbReference>
<dbReference type="GO" id="GO:0043190">
    <property type="term" value="C:ATP-binding cassette (ABC) transporter complex"/>
    <property type="evidence" value="ECO:0007669"/>
    <property type="project" value="InterPro"/>
</dbReference>
<dbReference type="GO" id="GO:1904680">
    <property type="term" value="F:peptide transmembrane transporter activity"/>
    <property type="evidence" value="ECO:0007669"/>
    <property type="project" value="TreeGrafter"/>
</dbReference>
<evidence type="ECO:0000313" key="6">
    <source>
        <dbReference type="Proteomes" id="UP000030661"/>
    </source>
</evidence>
<dbReference type="InterPro" id="IPR039424">
    <property type="entry name" value="SBP_5"/>
</dbReference>
<dbReference type="GO" id="GO:0042597">
    <property type="term" value="C:periplasmic space"/>
    <property type="evidence" value="ECO:0007669"/>
    <property type="project" value="UniProtKB-ARBA"/>
</dbReference>
<dbReference type="PANTHER" id="PTHR30290">
    <property type="entry name" value="PERIPLASMIC BINDING COMPONENT OF ABC TRANSPORTER"/>
    <property type="match status" value="1"/>
</dbReference>
<dbReference type="InterPro" id="IPR023765">
    <property type="entry name" value="SBP_5_CS"/>
</dbReference>
<dbReference type="InterPro" id="IPR000914">
    <property type="entry name" value="SBP_5_dom"/>
</dbReference>
<dbReference type="Proteomes" id="UP000030661">
    <property type="component" value="Unassembled WGS sequence"/>
</dbReference>
<sequence>MKNLRLWTLGVILLGGMIFLGFSTHTMAAEQVLTIALDTNPTNLDPRLATDLNSARVYQIVTNGLVKKDPQLNLVPDLAERWENPDDKTYVFYLRKGVKFHDGSEFTAEDVKYTFESILDPEMKSPHAAVYQKIDSIEIVDPYTIKFVMKEVFSPFLIEMIMPIVPKNTLEALEGKAFTTTLVGTGPFKLVEWTPDEQLVFEANPDYFEGAPKLAKVIYRIIPDETVRFLELKQGGIDFVQNAIAPDLVPVAQQTPGLTVLAKESVVINYLGFNLKDPVLSNVKVRQAMAYAIDRQAMIDYLLKGQATPATGLLSPANWAYEPDVQMYPYDVEKAKALLDEAGYPDPDGDGPQSRLKISYKTSTGDLNIRIGEVLQDQLKKVGIEVSEIQSFEWAKFYNDVIAGNFQIYTLRWVGITEPDILHSIFHSSMIPPNGRNRGYYANPRIDELTEQARLVIDVQERKKIYSEIQKILAEDLPYIFLWYPHNIVVMNAKVKDFVLYPEGNFASFKDMWIEE</sequence>
<name>A0A081BUA7_VECG1</name>
<dbReference type="PANTHER" id="PTHR30290:SF9">
    <property type="entry name" value="OLIGOPEPTIDE-BINDING PROTEIN APPA"/>
    <property type="match status" value="1"/>
</dbReference>
<dbReference type="HOGENOM" id="CLU_017028_7_4_0"/>
<accession>A0A081BUA7</accession>
<proteinExistence type="inferred from homology"/>
<dbReference type="EMBL" id="DF820464">
    <property type="protein sequence ID" value="GAK55912.1"/>
    <property type="molecule type" value="Genomic_DNA"/>
</dbReference>
<keyword evidence="2" id="KW-0813">Transport</keyword>
<dbReference type="InterPro" id="IPR030678">
    <property type="entry name" value="Peptide/Ni-bd"/>
</dbReference>
<reference evidence="5" key="1">
    <citation type="journal article" date="2015" name="PeerJ">
        <title>First genomic representation of candidate bacterial phylum KSB3 points to enhanced environmental sensing as a trigger of wastewater bulking.</title>
        <authorList>
            <person name="Sekiguchi Y."/>
            <person name="Ohashi A."/>
            <person name="Parks D.H."/>
            <person name="Yamauchi T."/>
            <person name="Tyson G.W."/>
            <person name="Hugenholtz P."/>
        </authorList>
    </citation>
    <scope>NUCLEOTIDE SEQUENCE [LARGE SCALE GENOMIC DNA]</scope>
</reference>
<dbReference type="eggNOG" id="COG0747">
    <property type="taxonomic scope" value="Bacteria"/>
</dbReference>
<gene>
    <name evidence="5" type="ORF">U27_02873</name>
</gene>
<dbReference type="PROSITE" id="PS01040">
    <property type="entry name" value="SBP_BACTERIAL_5"/>
    <property type="match status" value="1"/>
</dbReference>
<evidence type="ECO:0000313" key="5">
    <source>
        <dbReference type="EMBL" id="GAK55912.1"/>
    </source>
</evidence>
<evidence type="ECO:0000256" key="2">
    <source>
        <dbReference type="ARBA" id="ARBA00022448"/>
    </source>
</evidence>
<dbReference type="STRING" id="1499967.U27_02873"/>
<protein>
    <submittedName>
        <fullName evidence="5">ABC peptide transporter, periplasmic ligand binding protein</fullName>
    </submittedName>
</protein>
<dbReference type="Gene3D" id="3.90.76.10">
    <property type="entry name" value="Dipeptide-binding Protein, Domain 1"/>
    <property type="match status" value="1"/>
</dbReference>